<keyword evidence="3" id="KW-0963">Cytoplasm</keyword>
<dbReference type="PROSITE" id="PS01278">
    <property type="entry name" value="MTTASE_RADICAL"/>
    <property type="match status" value="1"/>
</dbReference>
<evidence type="ECO:0000256" key="7">
    <source>
        <dbReference type="ARBA" id="ARBA00023004"/>
    </source>
</evidence>
<dbReference type="OrthoDB" id="9805215at2"/>
<keyword evidence="8" id="KW-0411">Iron-sulfur</keyword>
<gene>
    <name evidence="11" type="primary">mtaB</name>
    <name evidence="11" type="ORF">JSE7799_00654</name>
</gene>
<organism evidence="11 12">
    <name type="scientific">Jannaschia seosinensis</name>
    <dbReference type="NCBI Taxonomy" id="313367"/>
    <lineage>
        <taxon>Bacteria</taxon>
        <taxon>Pseudomonadati</taxon>
        <taxon>Pseudomonadota</taxon>
        <taxon>Alphaproteobacteria</taxon>
        <taxon>Rhodobacterales</taxon>
        <taxon>Roseobacteraceae</taxon>
        <taxon>Jannaschia</taxon>
    </lineage>
</organism>
<dbReference type="SFLD" id="SFLDG01082">
    <property type="entry name" value="B12-binding_domain_containing"/>
    <property type="match status" value="1"/>
</dbReference>
<dbReference type="InterPro" id="IPR058240">
    <property type="entry name" value="rSAM_sf"/>
</dbReference>
<dbReference type="InterPro" id="IPR038135">
    <property type="entry name" value="Methylthiotransferase_N_sf"/>
</dbReference>
<dbReference type="InterPro" id="IPR023404">
    <property type="entry name" value="rSAM_horseshoe"/>
</dbReference>
<evidence type="ECO:0000256" key="4">
    <source>
        <dbReference type="ARBA" id="ARBA00022679"/>
    </source>
</evidence>
<dbReference type="InterPro" id="IPR013848">
    <property type="entry name" value="Methylthiotransferase_N"/>
</dbReference>
<dbReference type="InterPro" id="IPR007197">
    <property type="entry name" value="rSAM"/>
</dbReference>
<dbReference type="Pfam" id="PF04055">
    <property type="entry name" value="Radical_SAM"/>
    <property type="match status" value="1"/>
</dbReference>
<keyword evidence="4 11" id="KW-0808">Transferase</keyword>
<dbReference type="InterPro" id="IPR006467">
    <property type="entry name" value="MiaB-like_bact"/>
</dbReference>
<evidence type="ECO:0000256" key="8">
    <source>
        <dbReference type="ARBA" id="ARBA00023014"/>
    </source>
</evidence>
<comment type="cofactor">
    <cofactor evidence="1">
        <name>[4Fe-4S] cluster</name>
        <dbReference type="ChEBI" id="CHEBI:49883"/>
    </cofactor>
</comment>
<keyword evidence="6" id="KW-0479">Metal-binding</keyword>
<accession>A0A0M7B7J9</accession>
<dbReference type="SMART" id="SM00729">
    <property type="entry name" value="Elp3"/>
    <property type="match status" value="1"/>
</dbReference>
<sequence>MAKAPILSNHGCRLNAYEAEAMRGLAGEAGLDDVVIVNTCAVTAEAVRKGRQDIRRLRRDHPDARIVVTGCAAQTDPDAFAAMAEVDHVVGNAEKMRAATWQGLATGATEPVQVDDIMSVTETAGHLIDGFGTRSRAYVQVQNGCDHRCTFCIIPYGRGNSRSVPAGVVVEQIARLVDRGFAEIVLTGVDLTSWGADLPGAPRLGDLVARVLKLTAVARLRISSIDSIEADDALMRCIAEEARLMPHLHLSLQHGSDLILKRMKRRHLRADAIAFCHEARRLRPDMTFGADIIAGFPTETEDHFADSLRLVEECDLTWLHVFPYSARTGTPAARMPAIDGGTIRARAARLRAAGDAAVARHLAAQIGRDHAVLMENPRMGRTAQFAEVTFDADQPEGRVVPARITGQDGTQLRGVAA</sequence>
<evidence type="ECO:0000259" key="9">
    <source>
        <dbReference type="PROSITE" id="PS51449"/>
    </source>
</evidence>
<dbReference type="SFLD" id="SFLDS00029">
    <property type="entry name" value="Radical_SAM"/>
    <property type="match status" value="1"/>
</dbReference>
<dbReference type="Proteomes" id="UP000049455">
    <property type="component" value="Unassembled WGS sequence"/>
</dbReference>
<dbReference type="AlphaFoldDB" id="A0A0M7B7J9"/>
<dbReference type="EC" id="2.-.-.-" evidence="11"/>
<dbReference type="PROSITE" id="PS51918">
    <property type="entry name" value="RADICAL_SAM"/>
    <property type="match status" value="1"/>
</dbReference>
<evidence type="ECO:0000256" key="6">
    <source>
        <dbReference type="ARBA" id="ARBA00022723"/>
    </source>
</evidence>
<dbReference type="Gene3D" id="3.80.30.20">
    <property type="entry name" value="tm_1862 like domain"/>
    <property type="match status" value="1"/>
</dbReference>
<evidence type="ECO:0000313" key="12">
    <source>
        <dbReference type="Proteomes" id="UP000049455"/>
    </source>
</evidence>
<reference evidence="11 12" key="1">
    <citation type="submission" date="2015-09" db="EMBL/GenBank/DDBJ databases">
        <authorList>
            <person name="Jackson K.R."/>
            <person name="Lunt B.L."/>
            <person name="Fisher J.N.B."/>
            <person name="Gardner A.V."/>
            <person name="Bailey M.E."/>
            <person name="Deus L.M."/>
            <person name="Earl A.S."/>
            <person name="Gibby P.D."/>
            <person name="Hartmann K.A."/>
            <person name="Liu J.E."/>
            <person name="Manci A.M."/>
            <person name="Nielsen D.A."/>
            <person name="Solomon M.B."/>
            <person name="Breakwell D.P."/>
            <person name="Burnett S.H."/>
            <person name="Grose J.H."/>
        </authorList>
    </citation>
    <scope>NUCLEOTIDE SEQUENCE [LARGE SCALE GENOMIC DNA]</scope>
    <source>
        <strain evidence="11 12">CECT 7799</strain>
    </source>
</reference>
<dbReference type="CDD" id="cd01335">
    <property type="entry name" value="Radical_SAM"/>
    <property type="match status" value="1"/>
</dbReference>
<keyword evidence="7" id="KW-0408">Iron</keyword>
<dbReference type="InterPro" id="IPR005840">
    <property type="entry name" value="Ribosomal_uS12_MeSTrfase_RimO"/>
</dbReference>
<dbReference type="SUPFAM" id="SSF102114">
    <property type="entry name" value="Radical SAM enzymes"/>
    <property type="match status" value="1"/>
</dbReference>
<dbReference type="GO" id="GO:0051539">
    <property type="term" value="F:4 iron, 4 sulfur cluster binding"/>
    <property type="evidence" value="ECO:0007669"/>
    <property type="project" value="UniProtKB-KW"/>
</dbReference>
<evidence type="ECO:0000256" key="5">
    <source>
        <dbReference type="ARBA" id="ARBA00022691"/>
    </source>
</evidence>
<dbReference type="PANTHER" id="PTHR43837">
    <property type="entry name" value="RIBOSOMAL PROTEIN S12 METHYLTHIOTRANSFERASE RIMO"/>
    <property type="match status" value="1"/>
</dbReference>
<keyword evidence="5" id="KW-0949">S-adenosyl-L-methionine</keyword>
<dbReference type="GO" id="GO:0035599">
    <property type="term" value="F:aspartic acid methylthiotransferase activity"/>
    <property type="evidence" value="ECO:0007669"/>
    <property type="project" value="TreeGrafter"/>
</dbReference>
<dbReference type="InterPro" id="IPR006638">
    <property type="entry name" value="Elp3/MiaA/NifB-like_rSAM"/>
</dbReference>
<keyword evidence="2" id="KW-0004">4Fe-4S</keyword>
<dbReference type="PROSITE" id="PS51449">
    <property type="entry name" value="MTTASE_N"/>
    <property type="match status" value="1"/>
</dbReference>
<dbReference type="InterPro" id="IPR005839">
    <property type="entry name" value="Methylthiotransferase"/>
</dbReference>
<feature type="domain" description="MTTase N-terminal" evidence="9">
    <location>
        <begin position="3"/>
        <end position="105"/>
    </location>
</feature>
<dbReference type="NCBIfam" id="TIGR01579">
    <property type="entry name" value="MiaB-like-C"/>
    <property type="match status" value="1"/>
</dbReference>
<protein>
    <submittedName>
        <fullName evidence="11">Threonylcarbamoyladenosine tRNA methylthiotransferase MtaB</fullName>
        <ecNumber evidence="11">2.-.-.-</ecNumber>
    </submittedName>
</protein>
<dbReference type="EMBL" id="CYPR01000039">
    <property type="protein sequence ID" value="CUH24058.1"/>
    <property type="molecule type" value="Genomic_DNA"/>
</dbReference>
<dbReference type="InterPro" id="IPR020612">
    <property type="entry name" value="Methylthiotransferase_CS"/>
</dbReference>
<dbReference type="PANTHER" id="PTHR43837:SF1">
    <property type="entry name" value="RIBOSOMAL PROTEIN US12 METHYLTHIOTRANSFERASE RIMO"/>
    <property type="match status" value="1"/>
</dbReference>
<dbReference type="Pfam" id="PF00919">
    <property type="entry name" value="UPF0004"/>
    <property type="match status" value="1"/>
</dbReference>
<proteinExistence type="predicted"/>
<dbReference type="GO" id="GO:0006400">
    <property type="term" value="P:tRNA modification"/>
    <property type="evidence" value="ECO:0007669"/>
    <property type="project" value="InterPro"/>
</dbReference>
<dbReference type="RefSeq" id="WP_055662323.1">
    <property type="nucleotide sequence ID" value="NZ_CYPR01000039.1"/>
</dbReference>
<evidence type="ECO:0000256" key="1">
    <source>
        <dbReference type="ARBA" id="ARBA00001966"/>
    </source>
</evidence>
<evidence type="ECO:0000313" key="11">
    <source>
        <dbReference type="EMBL" id="CUH24058.1"/>
    </source>
</evidence>
<dbReference type="Gene3D" id="3.40.50.12160">
    <property type="entry name" value="Methylthiotransferase, N-terminal domain"/>
    <property type="match status" value="1"/>
</dbReference>
<evidence type="ECO:0000259" key="10">
    <source>
        <dbReference type="PROSITE" id="PS51918"/>
    </source>
</evidence>
<keyword evidence="12" id="KW-1185">Reference proteome</keyword>
<dbReference type="GO" id="GO:0046872">
    <property type="term" value="F:metal ion binding"/>
    <property type="evidence" value="ECO:0007669"/>
    <property type="project" value="UniProtKB-KW"/>
</dbReference>
<evidence type="ECO:0000256" key="3">
    <source>
        <dbReference type="ARBA" id="ARBA00022490"/>
    </source>
</evidence>
<dbReference type="NCBIfam" id="TIGR00089">
    <property type="entry name" value="MiaB/RimO family radical SAM methylthiotransferase"/>
    <property type="match status" value="1"/>
</dbReference>
<dbReference type="STRING" id="313367.JSE7799_00654"/>
<dbReference type="GO" id="GO:0005829">
    <property type="term" value="C:cytosol"/>
    <property type="evidence" value="ECO:0007669"/>
    <property type="project" value="TreeGrafter"/>
</dbReference>
<evidence type="ECO:0000256" key="2">
    <source>
        <dbReference type="ARBA" id="ARBA00022485"/>
    </source>
</evidence>
<feature type="domain" description="Radical SAM core" evidence="10">
    <location>
        <begin position="131"/>
        <end position="360"/>
    </location>
</feature>
<name>A0A0M7B7J9_9RHOB</name>